<protein>
    <recommendedName>
        <fullName evidence="3">PEP-CTERM protein-sorting domain-containing protein</fullName>
    </recommendedName>
</protein>
<evidence type="ECO:0008006" key="3">
    <source>
        <dbReference type="Google" id="ProtNLM"/>
    </source>
</evidence>
<evidence type="ECO:0000256" key="1">
    <source>
        <dbReference type="SAM" id="Phobius"/>
    </source>
</evidence>
<dbReference type="AlphaFoldDB" id="A0A3B1DX27"/>
<name>A0A3B1DX27_9ZZZZ</name>
<evidence type="ECO:0000313" key="2">
    <source>
        <dbReference type="EMBL" id="VAX40708.1"/>
    </source>
</evidence>
<sequence>MHKITSTACVLAASLAAATAHADSVPVTFDGISGNYGSGISVTLSGGYTFADGASSKGIWAGQLSHTIDGIATLTYCIELTQWADSGTYDRVAVAEGSGMMGQEKAEAIYRLFNATNGTQDIDTNTEATAFQAAIWEIVYDFDSGINIAGGNVQFGGVSNNLFNLYTGYATDLQGDITPNVIAYTNDQFQDQLSMQVVPLPGVAAMAGLGLGGMAIRRRRQA</sequence>
<keyword evidence="1" id="KW-0472">Membrane</keyword>
<proteinExistence type="predicted"/>
<reference evidence="2" key="1">
    <citation type="submission" date="2018-06" db="EMBL/GenBank/DDBJ databases">
        <authorList>
            <person name="Zhirakovskaya E."/>
        </authorList>
    </citation>
    <scope>NUCLEOTIDE SEQUENCE</scope>
</reference>
<accession>A0A3B1DX27</accession>
<dbReference type="EMBL" id="UOGK01000432">
    <property type="protein sequence ID" value="VAX40708.1"/>
    <property type="molecule type" value="Genomic_DNA"/>
</dbReference>
<gene>
    <name evidence="2" type="ORF">MNBD_PLANCTO03-873</name>
</gene>
<keyword evidence="1" id="KW-0812">Transmembrane</keyword>
<organism evidence="2">
    <name type="scientific">hydrothermal vent metagenome</name>
    <dbReference type="NCBI Taxonomy" id="652676"/>
    <lineage>
        <taxon>unclassified sequences</taxon>
        <taxon>metagenomes</taxon>
        <taxon>ecological metagenomes</taxon>
    </lineage>
</organism>
<feature type="transmembrane region" description="Helical" evidence="1">
    <location>
        <begin position="197"/>
        <end position="216"/>
    </location>
</feature>
<keyword evidence="1" id="KW-1133">Transmembrane helix</keyword>